<keyword evidence="1" id="KW-0240">DNA-directed RNA polymerase</keyword>
<feature type="domain" description="DNA-directed RNA polymerase RpoA/D/Rpb3-type" evidence="4">
    <location>
        <begin position="57"/>
        <end position="338"/>
    </location>
</feature>
<evidence type="ECO:0000313" key="5">
    <source>
        <dbReference type="EMBL" id="CAK8673916.1"/>
    </source>
</evidence>
<evidence type="ECO:0000313" key="6">
    <source>
        <dbReference type="Proteomes" id="UP001642483"/>
    </source>
</evidence>
<proteinExistence type="inferred from homology"/>
<protein>
    <recommendedName>
        <fullName evidence="4">DNA-directed RNA polymerase RpoA/D/Rpb3-type domain-containing protein</fullName>
    </recommendedName>
</protein>
<name>A0ABP0F2G8_CLALP</name>
<dbReference type="InterPro" id="IPR011262">
    <property type="entry name" value="DNA-dir_RNA_pol_insert"/>
</dbReference>
<dbReference type="NCBIfam" id="NF001988">
    <property type="entry name" value="PRK00783.1"/>
    <property type="match status" value="1"/>
</dbReference>
<organism evidence="5 6">
    <name type="scientific">Clavelina lepadiformis</name>
    <name type="common">Light-bulb sea squirt</name>
    <name type="synonym">Ascidia lepadiformis</name>
    <dbReference type="NCBI Taxonomy" id="159417"/>
    <lineage>
        <taxon>Eukaryota</taxon>
        <taxon>Metazoa</taxon>
        <taxon>Chordata</taxon>
        <taxon>Tunicata</taxon>
        <taxon>Ascidiacea</taxon>
        <taxon>Aplousobranchia</taxon>
        <taxon>Clavelinidae</taxon>
        <taxon>Clavelina</taxon>
    </lineage>
</organism>
<dbReference type="InterPro" id="IPR050518">
    <property type="entry name" value="Rpo3/RPB3_RNA_Pol_subunit"/>
</dbReference>
<dbReference type="InterPro" id="IPR011263">
    <property type="entry name" value="DNA-dir_RNA_pol_RpoA/D/Rpb3"/>
</dbReference>
<dbReference type="Pfam" id="PF01000">
    <property type="entry name" value="RNA_pol_A_bac"/>
    <property type="match status" value="1"/>
</dbReference>
<dbReference type="InterPro" id="IPR036603">
    <property type="entry name" value="RBP11-like"/>
</dbReference>
<evidence type="ECO:0000256" key="1">
    <source>
        <dbReference type="ARBA" id="ARBA00022478"/>
    </source>
</evidence>
<dbReference type="SUPFAM" id="SSF55257">
    <property type="entry name" value="RBP11-like subunits of RNA polymerase"/>
    <property type="match status" value="1"/>
</dbReference>
<dbReference type="InterPro" id="IPR022842">
    <property type="entry name" value="RNAP_Rpo3/Rpb3/RPAC1"/>
</dbReference>
<dbReference type="Pfam" id="PF01193">
    <property type="entry name" value="RNA_pol_L"/>
    <property type="match status" value="1"/>
</dbReference>
<evidence type="ECO:0000259" key="4">
    <source>
        <dbReference type="SMART" id="SM00662"/>
    </source>
</evidence>
<dbReference type="Gene3D" id="3.30.1360.10">
    <property type="entry name" value="RNA polymerase, RBP11-like subunit"/>
    <property type="match status" value="1"/>
</dbReference>
<dbReference type="Gene3D" id="2.170.120.12">
    <property type="entry name" value="DNA-directed RNA polymerase, insert domain"/>
    <property type="match status" value="1"/>
</dbReference>
<comment type="similarity">
    <text evidence="3">Belongs to the archaeal Rpo3/eukaryotic RPB3 RNA polymerase subunit family.</text>
</comment>
<keyword evidence="2" id="KW-0804">Transcription</keyword>
<dbReference type="Proteomes" id="UP001642483">
    <property type="component" value="Unassembled WGS sequence"/>
</dbReference>
<evidence type="ECO:0000256" key="3">
    <source>
        <dbReference type="ARBA" id="ARBA00025804"/>
    </source>
</evidence>
<sequence>MAHIEDIRTRVTLNEHGIDNVHTTDYPRSYAGYNDAWDLEDFKSKFRIDILEMNKEEMQFDMVGIDASIANSFRRILLAEVPTMAIEKIFMYNNTSVIQDEVLAHRLGLIPLDVDARMFEFRQSQEANTEENPSPEDTLEFEIKVKCTKNPDAPKDATDPCVLYKDHKVYSSHIKWNPLGDQRDLVSVKPVHDDILIAKLRPGHQIDLKMHAVKGIGKDHAKFSPVATASYRLLPEITILKPVYGKQAVKLQSCFSPGVIDVVENEDGIEEARVVESRKDTCSREVLRYPDLKDLVKLSKVRDHFIFSVESAVGQPPNLLVSEAIKILMAKCRTFLAELDSAQQDMETE</sequence>
<accession>A0ABP0F2G8</accession>
<reference evidence="5 6" key="1">
    <citation type="submission" date="2024-02" db="EMBL/GenBank/DDBJ databases">
        <authorList>
            <person name="Daric V."/>
            <person name="Darras S."/>
        </authorList>
    </citation>
    <scope>NUCLEOTIDE SEQUENCE [LARGE SCALE GENOMIC DNA]</scope>
</reference>
<dbReference type="SUPFAM" id="SSF56553">
    <property type="entry name" value="Insert subdomain of RNA polymerase alpha subunit"/>
    <property type="match status" value="1"/>
</dbReference>
<dbReference type="PANTHER" id="PTHR11800">
    <property type="entry name" value="DNA-DIRECTED RNA POLYMERASE"/>
    <property type="match status" value="1"/>
</dbReference>
<gene>
    <name evidence="5" type="ORF">CVLEPA_LOCUS3651</name>
</gene>
<evidence type="ECO:0000256" key="2">
    <source>
        <dbReference type="ARBA" id="ARBA00023163"/>
    </source>
</evidence>
<comment type="caution">
    <text evidence="5">The sequence shown here is derived from an EMBL/GenBank/DDBJ whole genome shotgun (WGS) entry which is preliminary data.</text>
</comment>
<dbReference type="CDD" id="cd07032">
    <property type="entry name" value="RNAP_I_II_AC40"/>
    <property type="match status" value="1"/>
</dbReference>
<dbReference type="HAMAP" id="MF_00320">
    <property type="entry name" value="RNApol_arch_Rpo3"/>
    <property type="match status" value="1"/>
</dbReference>
<dbReference type="EMBL" id="CAWYQH010000002">
    <property type="protein sequence ID" value="CAK8673916.1"/>
    <property type="molecule type" value="Genomic_DNA"/>
</dbReference>
<dbReference type="PANTHER" id="PTHR11800:SF13">
    <property type="entry name" value="DNA-DIRECTED RNA POLYMERASES I AND III SUBUNIT RPAC1"/>
    <property type="match status" value="1"/>
</dbReference>
<keyword evidence="6" id="KW-1185">Reference proteome</keyword>
<dbReference type="InterPro" id="IPR033901">
    <property type="entry name" value="RNAPI/III_AC40"/>
</dbReference>
<dbReference type="SMART" id="SM00662">
    <property type="entry name" value="RPOLD"/>
    <property type="match status" value="1"/>
</dbReference>
<dbReference type="InterPro" id="IPR036643">
    <property type="entry name" value="RNApol_insert_sf"/>
</dbReference>